<evidence type="ECO:0000256" key="3">
    <source>
        <dbReference type="PROSITE-ProRule" id="PRU00169"/>
    </source>
</evidence>
<dbReference type="PROSITE" id="PS50110">
    <property type="entry name" value="RESPONSE_REGULATORY"/>
    <property type="match status" value="1"/>
</dbReference>
<feature type="domain" description="Response regulatory" evidence="4">
    <location>
        <begin position="13"/>
        <end position="128"/>
    </location>
</feature>
<dbReference type="EMBL" id="CP041345">
    <property type="protein sequence ID" value="QKG79596.1"/>
    <property type="molecule type" value="Genomic_DNA"/>
</dbReference>
<gene>
    <name evidence="5" type="ORF">FHG85_04745</name>
</gene>
<dbReference type="PANTHER" id="PTHR45339:SF1">
    <property type="entry name" value="HYBRID SIGNAL TRANSDUCTION HISTIDINE KINASE J"/>
    <property type="match status" value="1"/>
</dbReference>
<reference evidence="5 6" key="1">
    <citation type="submission" date="2019-07" db="EMBL/GenBank/DDBJ databases">
        <title>Thalassofilum flectens gen. nov., sp. nov., a novel moderate thermophilic anaerobe from a shallow sea hot spring in Kunashir Island (Russia), representing a new family in the order Bacteroidales, and proposal of Thalassofilacea fam. nov.</title>
        <authorList>
            <person name="Kochetkova T.V."/>
            <person name="Podosokorskaya O.A."/>
            <person name="Novikov A."/>
            <person name="Elcheninov A.G."/>
            <person name="Toshchakov S.V."/>
            <person name="Kublanov I.V."/>
        </authorList>
    </citation>
    <scope>NUCLEOTIDE SEQUENCE [LARGE SCALE GENOMIC DNA]</scope>
    <source>
        <strain evidence="5 6">38-H</strain>
    </source>
</reference>
<accession>A0A7D3XLP7</accession>
<dbReference type="Proteomes" id="UP000500961">
    <property type="component" value="Chromosome"/>
</dbReference>
<dbReference type="AlphaFoldDB" id="A0A7D3XLP7"/>
<feature type="modified residue" description="4-aspartylphosphate" evidence="3">
    <location>
        <position position="63"/>
    </location>
</feature>
<evidence type="ECO:0000256" key="2">
    <source>
        <dbReference type="ARBA" id="ARBA00023012"/>
    </source>
</evidence>
<dbReference type="CDD" id="cd17546">
    <property type="entry name" value="REC_hyHK_CKI1_RcsC-like"/>
    <property type="match status" value="1"/>
</dbReference>
<dbReference type="InterPro" id="IPR001789">
    <property type="entry name" value="Sig_transdc_resp-reg_receiver"/>
</dbReference>
<dbReference type="SUPFAM" id="SSF52172">
    <property type="entry name" value="CheY-like"/>
    <property type="match status" value="1"/>
</dbReference>
<organism evidence="5 6">
    <name type="scientific">Tenuifilum thalassicum</name>
    <dbReference type="NCBI Taxonomy" id="2590900"/>
    <lineage>
        <taxon>Bacteria</taxon>
        <taxon>Pseudomonadati</taxon>
        <taxon>Bacteroidota</taxon>
        <taxon>Bacteroidia</taxon>
        <taxon>Bacteroidales</taxon>
        <taxon>Tenuifilaceae</taxon>
        <taxon>Tenuifilum</taxon>
    </lineage>
</organism>
<dbReference type="InterPro" id="IPR011006">
    <property type="entry name" value="CheY-like_superfamily"/>
</dbReference>
<dbReference type="Gene3D" id="3.40.50.2300">
    <property type="match status" value="1"/>
</dbReference>
<evidence type="ECO:0000259" key="4">
    <source>
        <dbReference type="PROSITE" id="PS50110"/>
    </source>
</evidence>
<keyword evidence="2" id="KW-0902">Two-component regulatory system</keyword>
<dbReference type="KEGG" id="ttz:FHG85_04745"/>
<dbReference type="PANTHER" id="PTHR45339">
    <property type="entry name" value="HYBRID SIGNAL TRANSDUCTION HISTIDINE KINASE J"/>
    <property type="match status" value="1"/>
</dbReference>
<name>A0A7D3XLP7_9BACT</name>
<evidence type="ECO:0000313" key="5">
    <source>
        <dbReference type="EMBL" id="QKG79596.1"/>
    </source>
</evidence>
<protein>
    <submittedName>
        <fullName evidence="5">Response regulator</fullName>
    </submittedName>
</protein>
<dbReference type="Pfam" id="PF00072">
    <property type="entry name" value="Response_reg"/>
    <property type="match status" value="1"/>
</dbReference>
<keyword evidence="1 3" id="KW-0597">Phosphoprotein</keyword>
<evidence type="ECO:0000313" key="6">
    <source>
        <dbReference type="Proteomes" id="UP000500961"/>
    </source>
</evidence>
<keyword evidence="6" id="KW-1185">Reference proteome</keyword>
<evidence type="ECO:0000256" key="1">
    <source>
        <dbReference type="ARBA" id="ARBA00022553"/>
    </source>
</evidence>
<dbReference type="GO" id="GO:0000160">
    <property type="term" value="P:phosphorelay signal transduction system"/>
    <property type="evidence" value="ECO:0007669"/>
    <property type="project" value="UniProtKB-KW"/>
</dbReference>
<dbReference type="RefSeq" id="WP_173073487.1">
    <property type="nucleotide sequence ID" value="NZ_CP041345.1"/>
</dbReference>
<dbReference type="SMART" id="SM00448">
    <property type="entry name" value="REC"/>
    <property type="match status" value="1"/>
</dbReference>
<proteinExistence type="predicted"/>
<sequence length="139" mass="15548">MSDFDSFNWQGKKILIVDDDRPSIILLTVLLQRCGAKLFYANNGQQAIDVVNQNPDIDLILMDILMEGMSGIEASRIIRKSHPEMPIIAQTACVMTGDKERCIAAGCIEYVSKPIDAIKLLKIIDKYLNVVKLEHSAKE</sequence>